<evidence type="ECO:0000313" key="3">
    <source>
        <dbReference type="Proteomes" id="UP001162972"/>
    </source>
</evidence>
<dbReference type="EMBL" id="JAPFFJ010000006">
    <property type="protein sequence ID" value="KAJ6424142.1"/>
    <property type="molecule type" value="Genomic_DNA"/>
</dbReference>
<organism evidence="2 3">
    <name type="scientific">Salix udensis</name>
    <dbReference type="NCBI Taxonomy" id="889485"/>
    <lineage>
        <taxon>Eukaryota</taxon>
        <taxon>Viridiplantae</taxon>
        <taxon>Streptophyta</taxon>
        <taxon>Embryophyta</taxon>
        <taxon>Tracheophyta</taxon>
        <taxon>Spermatophyta</taxon>
        <taxon>Magnoliopsida</taxon>
        <taxon>eudicotyledons</taxon>
        <taxon>Gunneridae</taxon>
        <taxon>Pentapetalae</taxon>
        <taxon>rosids</taxon>
        <taxon>fabids</taxon>
        <taxon>Malpighiales</taxon>
        <taxon>Salicaceae</taxon>
        <taxon>Saliceae</taxon>
        <taxon>Salix</taxon>
    </lineage>
</organism>
<dbReference type="Proteomes" id="UP001162972">
    <property type="component" value="Chromosome 16"/>
</dbReference>
<proteinExistence type="predicted"/>
<sequence>MLHVPCYKEALLRHGSEPDSVRAGRRPEREGNGEGSDEASRWLVGCSCCFHRRQARRAPWIESWHLILMAHSSLFSRKLVLSGFNGCLLASYVFQRKRTSHIVAN</sequence>
<feature type="region of interest" description="Disordered" evidence="1">
    <location>
        <begin position="15"/>
        <end position="39"/>
    </location>
</feature>
<comment type="caution">
    <text evidence="2">The sequence shown here is derived from an EMBL/GenBank/DDBJ whole genome shotgun (WGS) entry which is preliminary data.</text>
</comment>
<evidence type="ECO:0000256" key="1">
    <source>
        <dbReference type="SAM" id="MobiDB-lite"/>
    </source>
</evidence>
<accession>A0AAD6KIK2</accession>
<keyword evidence="3" id="KW-1185">Reference proteome</keyword>
<gene>
    <name evidence="2" type="ORF">OIU84_025009</name>
</gene>
<feature type="compositionally biased region" description="Basic and acidic residues" evidence="1">
    <location>
        <begin position="15"/>
        <end position="32"/>
    </location>
</feature>
<dbReference type="AlphaFoldDB" id="A0AAD6KIK2"/>
<name>A0AAD6KIK2_9ROSI</name>
<protein>
    <submittedName>
        <fullName evidence="2">Uncharacterized protein</fullName>
    </submittedName>
</protein>
<evidence type="ECO:0000313" key="2">
    <source>
        <dbReference type="EMBL" id="KAJ6424142.1"/>
    </source>
</evidence>
<reference evidence="2 3" key="1">
    <citation type="journal article" date="2023" name="Int. J. Mol. Sci.">
        <title>De Novo Assembly and Annotation of 11 Diverse Shrub Willow (Salix) Genomes Reveals Novel Gene Organization in Sex-Linked Regions.</title>
        <authorList>
            <person name="Hyden B."/>
            <person name="Feng K."/>
            <person name="Yates T.B."/>
            <person name="Jawdy S."/>
            <person name="Cereghino C."/>
            <person name="Smart L.B."/>
            <person name="Muchero W."/>
        </authorList>
    </citation>
    <scope>NUCLEOTIDE SEQUENCE [LARGE SCALE GENOMIC DNA]</scope>
    <source>
        <tissue evidence="2">Shoot tip</tissue>
    </source>
</reference>